<dbReference type="PANTHER" id="PTHR37490">
    <property type="entry name" value="EXPRESSED PROTEIN"/>
    <property type="match status" value="1"/>
</dbReference>
<dbReference type="PANTHER" id="PTHR37490:SF1">
    <property type="entry name" value="GLYCOSYLTRANSFERASE 2-LIKE DOMAIN-CONTAINING PROTEIN"/>
    <property type="match status" value="1"/>
</dbReference>
<reference evidence="1 2" key="1">
    <citation type="submission" date="2018-10" db="EMBL/GenBank/DDBJ databases">
        <title>Fifty Aureobasidium pullulans genomes reveal a recombining polyextremotolerant generalist.</title>
        <authorList>
            <person name="Gostincar C."/>
            <person name="Turk M."/>
            <person name="Zajc J."/>
            <person name="Gunde-Cimerman N."/>
        </authorList>
    </citation>
    <scope>NUCLEOTIDE SEQUENCE [LARGE SCALE GENOMIC DNA]</scope>
    <source>
        <strain evidence="1 2">EXF-3519</strain>
    </source>
</reference>
<dbReference type="AlphaFoldDB" id="A0A4S9W7D3"/>
<proteinExistence type="predicted"/>
<comment type="caution">
    <text evidence="1">The sequence shown here is derived from an EMBL/GenBank/DDBJ whole genome shotgun (WGS) entry which is preliminary data.</text>
</comment>
<evidence type="ECO:0000313" key="2">
    <source>
        <dbReference type="Proteomes" id="UP000309734"/>
    </source>
</evidence>
<accession>A0A4S9W7D3</accession>
<evidence type="ECO:0000313" key="1">
    <source>
        <dbReference type="EMBL" id="THZ60117.1"/>
    </source>
</evidence>
<organism evidence="1 2">
    <name type="scientific">Aureobasidium pullulans</name>
    <name type="common">Black yeast</name>
    <name type="synonym">Pullularia pullulans</name>
    <dbReference type="NCBI Taxonomy" id="5580"/>
    <lineage>
        <taxon>Eukaryota</taxon>
        <taxon>Fungi</taxon>
        <taxon>Dikarya</taxon>
        <taxon>Ascomycota</taxon>
        <taxon>Pezizomycotina</taxon>
        <taxon>Dothideomycetes</taxon>
        <taxon>Dothideomycetidae</taxon>
        <taxon>Dothideales</taxon>
        <taxon>Saccotheciaceae</taxon>
        <taxon>Aureobasidium</taxon>
    </lineage>
</organism>
<sequence length="466" mass="52196">MTSACTTFLVMVLIYRHETPTYSLIEPSSLLALLLCSICDAVYTLQIGGSRFTPWGSLALGSMPDSFFIPALFQGFVAVGNILLESSKQPSAWQYAGFWIALMGPLTADADSTDNTSISADTDDLVLPISSLSKVMKRDEQEECESQGKVQIRYMLQTLLIVACMWFSSYFGGSNSNMSQGSDSMDLVVSRYDETAYSVASYIGPILNMTPLSGLTTRVIIYSTGQDEPEDLRDDLQHHLPFDVDVIVRQRPNVGREGAAFLHHITTGWQDLADHTLFMQAELHYSWSVRRRIQDYFVPNTGLLSLSDVSEYCSSWDQCWDHSTWSESPDVLKSIYSRANATLRQGFTLTYRGQFIASRHRIHTQDKQLFQDLLDEFVNPRSVAHSSGYAEHPWLPGKSDSMDRPLFGYTIERLWGVLMRCSDVQLAYRCPSLLSSAIGSILHTSTPILQDCQCLDLDIGHSLDNS</sequence>
<dbReference type="EMBL" id="QZBS01000611">
    <property type="protein sequence ID" value="THZ60117.1"/>
    <property type="molecule type" value="Genomic_DNA"/>
</dbReference>
<name>A0A4S9W7D3_AURPU</name>
<dbReference type="Proteomes" id="UP000309734">
    <property type="component" value="Unassembled WGS sequence"/>
</dbReference>
<gene>
    <name evidence="1" type="ORF">D6C85_09870</name>
</gene>
<protein>
    <submittedName>
        <fullName evidence="1">Uncharacterized protein</fullName>
    </submittedName>
</protein>